<feature type="compositionally biased region" description="Basic and acidic residues" evidence="1">
    <location>
        <begin position="122"/>
        <end position="142"/>
    </location>
</feature>
<dbReference type="AlphaFoldDB" id="A0AAD9AJF1"/>
<proteinExistence type="predicted"/>
<keyword evidence="3" id="KW-1185">Reference proteome</keyword>
<protein>
    <submittedName>
        <fullName evidence="2">Uncharacterized protein</fullName>
    </submittedName>
</protein>
<name>A0AAD9AJF1_9PEZI</name>
<dbReference type="Proteomes" id="UP001243330">
    <property type="component" value="Unassembled WGS sequence"/>
</dbReference>
<dbReference type="EMBL" id="JAQOWY010000164">
    <property type="protein sequence ID" value="KAK1848709.1"/>
    <property type="molecule type" value="Genomic_DNA"/>
</dbReference>
<organism evidence="2 3">
    <name type="scientific">Colletotrichum chrysophilum</name>
    <dbReference type="NCBI Taxonomy" id="1836956"/>
    <lineage>
        <taxon>Eukaryota</taxon>
        <taxon>Fungi</taxon>
        <taxon>Dikarya</taxon>
        <taxon>Ascomycota</taxon>
        <taxon>Pezizomycotina</taxon>
        <taxon>Sordariomycetes</taxon>
        <taxon>Hypocreomycetidae</taxon>
        <taxon>Glomerellales</taxon>
        <taxon>Glomerellaceae</taxon>
        <taxon>Colletotrichum</taxon>
        <taxon>Colletotrichum gloeosporioides species complex</taxon>
    </lineage>
</organism>
<comment type="caution">
    <text evidence="2">The sequence shown here is derived from an EMBL/GenBank/DDBJ whole genome shotgun (WGS) entry which is preliminary data.</text>
</comment>
<feature type="region of interest" description="Disordered" evidence="1">
    <location>
        <begin position="122"/>
        <end position="159"/>
    </location>
</feature>
<sequence length="159" mass="17600">MALCGSPMPRVTSYIANPCLLTGRRLVPDGTVGLLPFAAATSSSNLNSPMRITSLDLQNITSRKLSNIAQDARLNSLLGGAVPHHLIRHPFGNDVLPLLCEWHHNVPRPRAARLLNRSERPLPRLLHHPDGPPRCHGRDVPRQRQPVWRAGEQHQRSAA</sequence>
<evidence type="ECO:0000256" key="1">
    <source>
        <dbReference type="SAM" id="MobiDB-lite"/>
    </source>
</evidence>
<reference evidence="2" key="1">
    <citation type="submission" date="2023-01" db="EMBL/GenBank/DDBJ databases">
        <title>Colletotrichum chrysophilum M932 genome sequence.</title>
        <authorList>
            <person name="Baroncelli R."/>
        </authorList>
    </citation>
    <scope>NUCLEOTIDE SEQUENCE</scope>
    <source>
        <strain evidence="2">M932</strain>
    </source>
</reference>
<evidence type="ECO:0000313" key="2">
    <source>
        <dbReference type="EMBL" id="KAK1848709.1"/>
    </source>
</evidence>
<evidence type="ECO:0000313" key="3">
    <source>
        <dbReference type="Proteomes" id="UP001243330"/>
    </source>
</evidence>
<gene>
    <name evidence="2" type="ORF">CCHR01_08681</name>
</gene>
<accession>A0AAD9AJF1</accession>